<evidence type="ECO:0000313" key="1">
    <source>
        <dbReference type="EMBL" id="MBX50200.1"/>
    </source>
</evidence>
<dbReference type="AlphaFoldDB" id="A0A2P2P642"/>
<organism evidence="1">
    <name type="scientific">Rhizophora mucronata</name>
    <name type="common">Asiatic mangrove</name>
    <dbReference type="NCBI Taxonomy" id="61149"/>
    <lineage>
        <taxon>Eukaryota</taxon>
        <taxon>Viridiplantae</taxon>
        <taxon>Streptophyta</taxon>
        <taxon>Embryophyta</taxon>
        <taxon>Tracheophyta</taxon>
        <taxon>Spermatophyta</taxon>
        <taxon>Magnoliopsida</taxon>
        <taxon>eudicotyledons</taxon>
        <taxon>Gunneridae</taxon>
        <taxon>Pentapetalae</taxon>
        <taxon>rosids</taxon>
        <taxon>fabids</taxon>
        <taxon>Malpighiales</taxon>
        <taxon>Rhizophoraceae</taxon>
        <taxon>Rhizophora</taxon>
    </lineage>
</organism>
<accession>A0A2P2P642</accession>
<sequence length="54" mass="6581">MILEIPLMISQGSIQYYLLFWRQHLLYVSLHSSQEKWSQYSMKFSNHLSPFLLF</sequence>
<name>A0A2P2P642_RHIMU</name>
<protein>
    <submittedName>
        <fullName evidence="1">Uncharacterized protein</fullName>
    </submittedName>
</protein>
<dbReference type="EMBL" id="GGEC01069716">
    <property type="protein sequence ID" value="MBX50200.1"/>
    <property type="molecule type" value="Transcribed_RNA"/>
</dbReference>
<proteinExistence type="predicted"/>
<reference evidence="1" key="1">
    <citation type="submission" date="2018-02" db="EMBL/GenBank/DDBJ databases">
        <title>Rhizophora mucronata_Transcriptome.</title>
        <authorList>
            <person name="Meera S.P."/>
            <person name="Sreeshan A."/>
            <person name="Augustine A."/>
        </authorList>
    </citation>
    <scope>NUCLEOTIDE SEQUENCE</scope>
    <source>
        <tissue evidence="1">Leaf</tissue>
    </source>
</reference>